<dbReference type="SUPFAM" id="SSF53098">
    <property type="entry name" value="Ribonuclease H-like"/>
    <property type="match status" value="1"/>
</dbReference>
<sequence>MLRDKDIKKIQELKADFTPGRVSAEDIFSRFKALKLSEGLSEFKWFKTRGYDFKMVLALLVSMVVSSDKTVNSYLNSPTGEGSTMGKDVFYRLKNSPFICWRMLMWHLVHRFLTVTSKDSDVDDTSSRYLIFDDTTLSKTGKRIEKIGKVWDHVTNSYVLGFKLLVMMYWDGKSSMPLDFSLHREKGKNQERPFGMSKKQIRKQYSCKRIKDSYTAKRVEEVDTNKIQMVLRMFFTAIYRGLRVDYVLVDSWFTCDALIQAIRGVKDKEVHLIGMYKFAKTKFEYQGKSLTHAQINNMLGKARRCRSLGYQYKQAKVLYQGVEICLFFSRRGKNDKWKVLLTTDTKLTFKGLIRHYQVRWVVEVFNRESKQLLNLGRCQSSNFDAQVAETTISMIAYLLLTLRFRYDNYESKGALYRSMNADVLRETLDRRLWGLFIELACSVCEVLEMDADDLLEKMLANPKAESMIIALCCSVMVKDD</sequence>
<dbReference type="GO" id="GO:0004803">
    <property type="term" value="F:transposase activity"/>
    <property type="evidence" value="ECO:0007669"/>
    <property type="project" value="InterPro"/>
</dbReference>
<feature type="domain" description="Transposase IS4-like" evidence="1">
    <location>
        <begin position="129"/>
        <end position="399"/>
    </location>
</feature>
<dbReference type="STRING" id="1642647.PSM36_0134"/>
<dbReference type="Pfam" id="PF01609">
    <property type="entry name" value="DDE_Tnp_1"/>
    <property type="match status" value="1"/>
</dbReference>
<protein>
    <recommendedName>
        <fullName evidence="1">Transposase IS4-like domain-containing protein</fullName>
    </recommendedName>
</protein>
<dbReference type="Proteomes" id="UP000187464">
    <property type="component" value="Chromosome I"/>
</dbReference>
<accession>A0A1R3SVG9</accession>
<name>A0A1R3SVG9_9BACT</name>
<dbReference type="InterPro" id="IPR002559">
    <property type="entry name" value="Transposase_11"/>
</dbReference>
<dbReference type="RefSeq" id="WP_076928351.1">
    <property type="nucleotide sequence ID" value="NZ_LT605205.1"/>
</dbReference>
<dbReference type="InterPro" id="IPR012337">
    <property type="entry name" value="RNaseH-like_sf"/>
</dbReference>
<proteinExistence type="predicted"/>
<dbReference type="EMBL" id="LT605205">
    <property type="protein sequence ID" value="SCD18970.1"/>
    <property type="molecule type" value="Genomic_DNA"/>
</dbReference>
<gene>
    <name evidence="2" type="ORF">PSM36_0134</name>
</gene>
<evidence type="ECO:0000313" key="3">
    <source>
        <dbReference type="Proteomes" id="UP000187464"/>
    </source>
</evidence>
<dbReference type="AlphaFoldDB" id="A0A1R3SVG9"/>
<dbReference type="GO" id="GO:0003677">
    <property type="term" value="F:DNA binding"/>
    <property type="evidence" value="ECO:0007669"/>
    <property type="project" value="InterPro"/>
</dbReference>
<dbReference type="KEGG" id="psac:PSM36_0134"/>
<dbReference type="GO" id="GO:0006313">
    <property type="term" value="P:DNA transposition"/>
    <property type="evidence" value="ECO:0007669"/>
    <property type="project" value="InterPro"/>
</dbReference>
<reference evidence="2 3" key="1">
    <citation type="submission" date="2016-08" db="EMBL/GenBank/DDBJ databases">
        <authorList>
            <person name="Seilhamer J.J."/>
        </authorList>
    </citation>
    <scope>NUCLEOTIDE SEQUENCE [LARGE SCALE GENOMIC DNA]</scope>
    <source>
        <strain evidence="2">M3/6</strain>
    </source>
</reference>
<evidence type="ECO:0000313" key="2">
    <source>
        <dbReference type="EMBL" id="SCD18970.1"/>
    </source>
</evidence>
<organism evidence="2 3">
    <name type="scientific">Proteiniphilum saccharofermentans</name>
    <dbReference type="NCBI Taxonomy" id="1642647"/>
    <lineage>
        <taxon>Bacteria</taxon>
        <taxon>Pseudomonadati</taxon>
        <taxon>Bacteroidota</taxon>
        <taxon>Bacteroidia</taxon>
        <taxon>Bacteroidales</taxon>
        <taxon>Dysgonomonadaceae</taxon>
        <taxon>Proteiniphilum</taxon>
    </lineage>
</organism>
<keyword evidence="3" id="KW-1185">Reference proteome</keyword>
<evidence type="ECO:0000259" key="1">
    <source>
        <dbReference type="Pfam" id="PF01609"/>
    </source>
</evidence>